<protein>
    <submittedName>
        <fullName evidence="3">3 beta-hydroxysteroid dehydrogenase/Delta 5--&gt;4-isomerase</fullName>
    </submittedName>
</protein>
<dbReference type="AlphaFoldDB" id="A0A517MLQ8"/>
<dbReference type="Proteomes" id="UP000320672">
    <property type="component" value="Chromosome"/>
</dbReference>
<dbReference type="OrthoDB" id="240982at2"/>
<dbReference type="SUPFAM" id="SSF51735">
    <property type="entry name" value="NAD(P)-binding Rossmann-fold domains"/>
    <property type="match status" value="1"/>
</dbReference>
<evidence type="ECO:0000313" key="4">
    <source>
        <dbReference type="Proteomes" id="UP000320672"/>
    </source>
</evidence>
<keyword evidence="3" id="KW-0413">Isomerase</keyword>
<evidence type="ECO:0000313" key="3">
    <source>
        <dbReference type="EMBL" id="QDS95813.1"/>
    </source>
</evidence>
<sequence length="317" mass="34648">MKRVLVTGANGFVGRQLCERLLTDGWQVRGTIRRAESAAELAVGVQPVVIGDIATFENWGAALDSVDSVVHLVARTHVMNETVEDPLPLYRQVNVAGTQRLLDGCEGTQVKRFVFVSSIKAVGEANSEPYTELSDCLPEDAYGVSKREAEQLVLETTSRLGIEPVVLRPPLIYGPGVLGNFSRILRAIDRGMPLPLGCVKNRRSLLYVGNFVDAIAICLKHSGAAYQTFHLADGEAVSTNELARHMAFALARKPRVFPVPVPLLRTLGWLTKKEAPISRLVDSLTVSTSKIERMTGWKPSVSLRDGLEDTVNSYRAA</sequence>
<keyword evidence="4" id="KW-1185">Reference proteome</keyword>
<accession>A0A517MLQ8</accession>
<name>A0A517MLQ8_9BACT</name>
<comment type="similarity">
    <text evidence="1">Belongs to the NAD(P)-dependent epimerase/dehydratase family.</text>
</comment>
<dbReference type="KEGG" id="rml:FF011L_46140"/>
<dbReference type="EMBL" id="CP036262">
    <property type="protein sequence ID" value="QDS95813.1"/>
    <property type="molecule type" value="Genomic_DNA"/>
</dbReference>
<dbReference type="PANTHER" id="PTHR43000">
    <property type="entry name" value="DTDP-D-GLUCOSE 4,6-DEHYDRATASE-RELATED"/>
    <property type="match status" value="1"/>
</dbReference>
<proteinExistence type="inferred from homology"/>
<dbReference type="RefSeq" id="WP_145354044.1">
    <property type="nucleotide sequence ID" value="NZ_CP036262.1"/>
</dbReference>
<evidence type="ECO:0000259" key="2">
    <source>
        <dbReference type="Pfam" id="PF01370"/>
    </source>
</evidence>
<dbReference type="Pfam" id="PF01370">
    <property type="entry name" value="Epimerase"/>
    <property type="match status" value="1"/>
</dbReference>
<dbReference type="GO" id="GO:0016853">
    <property type="term" value="F:isomerase activity"/>
    <property type="evidence" value="ECO:0007669"/>
    <property type="project" value="UniProtKB-KW"/>
</dbReference>
<gene>
    <name evidence="3" type="ORF">FF011L_46140</name>
</gene>
<dbReference type="Gene3D" id="3.40.50.720">
    <property type="entry name" value="NAD(P)-binding Rossmann-like Domain"/>
    <property type="match status" value="1"/>
</dbReference>
<dbReference type="InterPro" id="IPR001509">
    <property type="entry name" value="Epimerase_deHydtase"/>
</dbReference>
<organism evidence="3 4">
    <name type="scientific">Roseimaritima multifibrata</name>
    <dbReference type="NCBI Taxonomy" id="1930274"/>
    <lineage>
        <taxon>Bacteria</taxon>
        <taxon>Pseudomonadati</taxon>
        <taxon>Planctomycetota</taxon>
        <taxon>Planctomycetia</taxon>
        <taxon>Pirellulales</taxon>
        <taxon>Pirellulaceae</taxon>
        <taxon>Roseimaritima</taxon>
    </lineage>
</organism>
<feature type="domain" description="NAD-dependent epimerase/dehydratase" evidence="2">
    <location>
        <begin position="4"/>
        <end position="229"/>
    </location>
</feature>
<dbReference type="InterPro" id="IPR036291">
    <property type="entry name" value="NAD(P)-bd_dom_sf"/>
</dbReference>
<evidence type="ECO:0000256" key="1">
    <source>
        <dbReference type="ARBA" id="ARBA00007637"/>
    </source>
</evidence>
<reference evidence="3 4" key="1">
    <citation type="submission" date="2019-02" db="EMBL/GenBank/DDBJ databases">
        <title>Deep-cultivation of Planctomycetes and their phenomic and genomic characterization uncovers novel biology.</title>
        <authorList>
            <person name="Wiegand S."/>
            <person name="Jogler M."/>
            <person name="Boedeker C."/>
            <person name="Pinto D."/>
            <person name="Vollmers J."/>
            <person name="Rivas-Marin E."/>
            <person name="Kohn T."/>
            <person name="Peeters S.H."/>
            <person name="Heuer A."/>
            <person name="Rast P."/>
            <person name="Oberbeckmann S."/>
            <person name="Bunk B."/>
            <person name="Jeske O."/>
            <person name="Meyerdierks A."/>
            <person name="Storesund J.E."/>
            <person name="Kallscheuer N."/>
            <person name="Luecker S."/>
            <person name="Lage O.M."/>
            <person name="Pohl T."/>
            <person name="Merkel B.J."/>
            <person name="Hornburger P."/>
            <person name="Mueller R.-W."/>
            <person name="Bruemmer F."/>
            <person name="Labrenz M."/>
            <person name="Spormann A.M."/>
            <person name="Op den Camp H."/>
            <person name="Overmann J."/>
            <person name="Amann R."/>
            <person name="Jetten M.S.M."/>
            <person name="Mascher T."/>
            <person name="Medema M.H."/>
            <person name="Devos D.P."/>
            <person name="Kaster A.-K."/>
            <person name="Ovreas L."/>
            <person name="Rohde M."/>
            <person name="Galperin M.Y."/>
            <person name="Jogler C."/>
        </authorList>
    </citation>
    <scope>NUCLEOTIDE SEQUENCE [LARGE SCALE GENOMIC DNA]</scope>
    <source>
        <strain evidence="3 4">FF011L</strain>
    </source>
</reference>